<dbReference type="Proteomes" id="UP000721861">
    <property type="component" value="Unassembled WGS sequence"/>
</dbReference>
<comment type="cofactor">
    <cofactor evidence="1">
        <name>Ca(2+)</name>
        <dbReference type="ChEBI" id="CHEBI:29108"/>
    </cofactor>
</comment>
<protein>
    <submittedName>
        <fullName evidence="9">Sulfatase</fullName>
    </submittedName>
</protein>
<evidence type="ECO:0000259" key="8">
    <source>
        <dbReference type="Pfam" id="PF00884"/>
    </source>
</evidence>
<dbReference type="Pfam" id="PF00884">
    <property type="entry name" value="Sulfatase"/>
    <property type="match status" value="1"/>
</dbReference>
<evidence type="ECO:0000256" key="6">
    <source>
        <dbReference type="ARBA" id="ARBA00022837"/>
    </source>
</evidence>
<feature type="domain" description="Sulfatase N-terminal" evidence="8">
    <location>
        <begin position="28"/>
        <end position="374"/>
    </location>
</feature>
<keyword evidence="4 7" id="KW-0732">Signal</keyword>
<organism evidence="9 10">
    <name type="scientific">Carboxylicivirga mesophila</name>
    <dbReference type="NCBI Taxonomy" id="1166478"/>
    <lineage>
        <taxon>Bacteria</taxon>
        <taxon>Pseudomonadati</taxon>
        <taxon>Bacteroidota</taxon>
        <taxon>Bacteroidia</taxon>
        <taxon>Marinilabiliales</taxon>
        <taxon>Marinilabiliaceae</taxon>
        <taxon>Carboxylicivirga</taxon>
    </lineage>
</organism>
<comment type="similarity">
    <text evidence="2">Belongs to the sulfatase family.</text>
</comment>
<keyword evidence="10" id="KW-1185">Reference proteome</keyword>
<dbReference type="PROSITE" id="PS00149">
    <property type="entry name" value="SULFATASE_2"/>
    <property type="match status" value="1"/>
</dbReference>
<dbReference type="Gene3D" id="3.30.1120.10">
    <property type="match status" value="1"/>
</dbReference>
<dbReference type="RefSeq" id="WP_212231626.1">
    <property type="nucleotide sequence ID" value="NZ_JAGUCN010000037.1"/>
</dbReference>
<evidence type="ECO:0000256" key="5">
    <source>
        <dbReference type="ARBA" id="ARBA00022801"/>
    </source>
</evidence>
<dbReference type="InterPro" id="IPR050738">
    <property type="entry name" value="Sulfatase"/>
</dbReference>
<dbReference type="SUPFAM" id="SSF53649">
    <property type="entry name" value="Alkaline phosphatase-like"/>
    <property type="match status" value="1"/>
</dbReference>
<keyword evidence="6" id="KW-0106">Calcium</keyword>
<dbReference type="EMBL" id="JAGUCN010000037">
    <property type="protein sequence ID" value="MBS2213861.1"/>
    <property type="molecule type" value="Genomic_DNA"/>
</dbReference>
<accession>A0ABS5KFR5</accession>
<dbReference type="PANTHER" id="PTHR42693:SF42">
    <property type="entry name" value="ARYLSULFATASE G"/>
    <property type="match status" value="1"/>
</dbReference>
<dbReference type="CDD" id="cd16144">
    <property type="entry name" value="ARS_like"/>
    <property type="match status" value="1"/>
</dbReference>
<evidence type="ECO:0000256" key="4">
    <source>
        <dbReference type="ARBA" id="ARBA00022729"/>
    </source>
</evidence>
<evidence type="ECO:0000256" key="7">
    <source>
        <dbReference type="SAM" id="SignalP"/>
    </source>
</evidence>
<evidence type="ECO:0000256" key="1">
    <source>
        <dbReference type="ARBA" id="ARBA00001913"/>
    </source>
</evidence>
<dbReference type="PROSITE" id="PS51257">
    <property type="entry name" value="PROKAR_LIPOPROTEIN"/>
    <property type="match status" value="1"/>
</dbReference>
<proteinExistence type="inferred from homology"/>
<feature type="signal peptide" evidence="7">
    <location>
        <begin position="1"/>
        <end position="18"/>
    </location>
</feature>
<gene>
    <name evidence="9" type="ORF">KEM09_20805</name>
</gene>
<keyword evidence="5" id="KW-0378">Hydrolase</keyword>
<comment type="caution">
    <text evidence="9">The sequence shown here is derived from an EMBL/GenBank/DDBJ whole genome shotgun (WGS) entry which is preliminary data.</text>
</comment>
<sequence length="483" mass="53517">MKLKILIAGLLIGGLFCACQKSQQNKPPNIIFFLADDLGWADVGYNGSQFYETPNIDQLAKEGMVFTNAYATHPRCVPSRYSIITGKYPARAQMPGPGEGKLNVRPGDEGKLKADEQTIASALKEAGYATFFAGKWHLATSGTLPQDVGFDVNIAGGHAGSPISYFYPYNEGPQKGKKAPIEGLEDGAEGQYLTDHLTDKTIGWLKQHNDEQPEQPFFAFVSHYAVHEPLHGKPEHVEKFRNKLATMTYEGDAFIGEGTGTTKMHQDDPEYAALIYSMDESLGRILKTVEEMGETENTVLIFFSDNGGLSNRGFNPRRVATSNHPLRAGKGHLYEGGIREAMIVKWPGKILAGSQSDHIVTGTDFFPTILNIAGRELLPQAHRDGASFNEQLYGDAQEGSDRAIFWHSPVSRPHATGDINCSAIRLGNYKLIDFYDEKRVELYDLSTDLEEKNDLSTELPGVKQKLYFKLKYWRDSTGAYMAE</sequence>
<name>A0ABS5KFR5_9BACT</name>
<dbReference type="PANTHER" id="PTHR42693">
    <property type="entry name" value="ARYLSULFATASE FAMILY MEMBER"/>
    <property type="match status" value="1"/>
</dbReference>
<keyword evidence="3" id="KW-0479">Metal-binding</keyword>
<evidence type="ECO:0000313" key="9">
    <source>
        <dbReference type="EMBL" id="MBS2213861.1"/>
    </source>
</evidence>
<evidence type="ECO:0000256" key="3">
    <source>
        <dbReference type="ARBA" id="ARBA00022723"/>
    </source>
</evidence>
<dbReference type="InterPro" id="IPR017850">
    <property type="entry name" value="Alkaline_phosphatase_core_sf"/>
</dbReference>
<dbReference type="InterPro" id="IPR024607">
    <property type="entry name" value="Sulfatase_CS"/>
</dbReference>
<evidence type="ECO:0000256" key="2">
    <source>
        <dbReference type="ARBA" id="ARBA00008779"/>
    </source>
</evidence>
<dbReference type="Gene3D" id="3.40.720.10">
    <property type="entry name" value="Alkaline Phosphatase, subunit A"/>
    <property type="match status" value="1"/>
</dbReference>
<feature type="chain" id="PRO_5046425651" evidence="7">
    <location>
        <begin position="19"/>
        <end position="483"/>
    </location>
</feature>
<dbReference type="InterPro" id="IPR000917">
    <property type="entry name" value="Sulfatase_N"/>
</dbReference>
<evidence type="ECO:0000313" key="10">
    <source>
        <dbReference type="Proteomes" id="UP000721861"/>
    </source>
</evidence>
<reference evidence="9 10" key="1">
    <citation type="journal article" date="2014" name="Int. J. Syst. Evol. Microbiol.">
        <title>Carboxylicivirga gen. nov. in the family Marinilabiliaceae with two novel species, Carboxylicivirga mesophila sp. nov. and Carboxylicivirga taeanensis sp. nov., and reclassification of Cytophaga fermentans as Saccharicrinis fermentans gen. nov., comb. nov.</title>
        <authorList>
            <person name="Yang S.H."/>
            <person name="Seo H.S."/>
            <person name="Woo J.H."/>
            <person name="Oh H.M."/>
            <person name="Jang H."/>
            <person name="Lee J.H."/>
            <person name="Kim S.J."/>
            <person name="Kwon K.K."/>
        </authorList>
    </citation>
    <scope>NUCLEOTIDE SEQUENCE [LARGE SCALE GENOMIC DNA]</scope>
    <source>
        <strain evidence="9 10">JCM 18290</strain>
    </source>
</reference>